<keyword evidence="6 8" id="KW-0472">Membrane</keyword>
<organism evidence="10 11">
    <name type="scientific">Devosia salina</name>
    <dbReference type="NCBI Taxonomy" id="2860336"/>
    <lineage>
        <taxon>Bacteria</taxon>
        <taxon>Pseudomonadati</taxon>
        <taxon>Pseudomonadota</taxon>
        <taxon>Alphaproteobacteria</taxon>
        <taxon>Hyphomicrobiales</taxon>
        <taxon>Devosiaceae</taxon>
        <taxon>Devosia</taxon>
    </lineage>
</organism>
<evidence type="ECO:0000256" key="7">
    <source>
        <dbReference type="ARBA" id="ARBA00023169"/>
    </source>
</evidence>
<keyword evidence="11" id="KW-1185">Reference proteome</keyword>
<feature type="transmembrane region" description="Helical" evidence="8">
    <location>
        <begin position="71"/>
        <end position="95"/>
    </location>
</feature>
<accession>A0ABX8WJ03</accession>
<reference evidence="10 11" key="1">
    <citation type="submission" date="2021-08" db="EMBL/GenBank/DDBJ databases">
        <title>Devosia salina sp. nov., isolated from the South China Sea sediment.</title>
        <authorList>
            <person name="Zhou Z."/>
        </authorList>
    </citation>
    <scope>NUCLEOTIDE SEQUENCE [LARGE SCALE GENOMIC DNA]</scope>
    <source>
        <strain evidence="10 11">SCS-3</strain>
    </source>
</reference>
<dbReference type="EMBL" id="CP080590">
    <property type="protein sequence ID" value="QYO78869.1"/>
    <property type="molecule type" value="Genomic_DNA"/>
</dbReference>
<evidence type="ECO:0000256" key="8">
    <source>
        <dbReference type="SAM" id="Phobius"/>
    </source>
</evidence>
<feature type="domain" description="Bacterial sugar transferase" evidence="9">
    <location>
        <begin position="69"/>
        <end position="255"/>
    </location>
</feature>
<gene>
    <name evidence="10" type="ORF">K1X15_10185</name>
</gene>
<evidence type="ECO:0000256" key="4">
    <source>
        <dbReference type="ARBA" id="ARBA00022692"/>
    </source>
</evidence>
<name>A0ABX8WJ03_9HYPH</name>
<dbReference type="InterPro" id="IPR003362">
    <property type="entry name" value="Bact_transf"/>
</dbReference>
<comment type="similarity">
    <text evidence="2">Belongs to the bacterial sugar transferase family.</text>
</comment>
<comment type="subcellular location">
    <subcellularLocation>
        <location evidence="1">Membrane</location>
        <topology evidence="1">Multi-pass membrane protein</topology>
    </subcellularLocation>
</comment>
<evidence type="ECO:0000256" key="2">
    <source>
        <dbReference type="ARBA" id="ARBA00006464"/>
    </source>
</evidence>
<protein>
    <submittedName>
        <fullName evidence="10">Exopolysaccharide biosynthesis polyprenyl glycosylphosphotransferase</fullName>
    </submittedName>
</protein>
<evidence type="ECO:0000256" key="6">
    <source>
        <dbReference type="ARBA" id="ARBA00023136"/>
    </source>
</evidence>
<evidence type="ECO:0000256" key="1">
    <source>
        <dbReference type="ARBA" id="ARBA00004141"/>
    </source>
</evidence>
<dbReference type="Pfam" id="PF02397">
    <property type="entry name" value="Bac_transf"/>
    <property type="match status" value="1"/>
</dbReference>
<dbReference type="RefSeq" id="WP_220307321.1">
    <property type="nucleotide sequence ID" value="NZ_CP080590.1"/>
</dbReference>
<evidence type="ECO:0000256" key="5">
    <source>
        <dbReference type="ARBA" id="ARBA00022989"/>
    </source>
</evidence>
<evidence type="ECO:0000313" key="10">
    <source>
        <dbReference type="EMBL" id="QYO78869.1"/>
    </source>
</evidence>
<keyword evidence="4 8" id="KW-0812">Transmembrane</keyword>
<dbReference type="Proteomes" id="UP000825799">
    <property type="component" value="Chromosome"/>
</dbReference>
<proteinExistence type="inferred from homology"/>
<dbReference type="PANTHER" id="PTHR30576">
    <property type="entry name" value="COLANIC BIOSYNTHESIS UDP-GLUCOSE LIPID CARRIER TRANSFERASE"/>
    <property type="match status" value="1"/>
</dbReference>
<dbReference type="PANTHER" id="PTHR30576:SF0">
    <property type="entry name" value="UNDECAPRENYL-PHOSPHATE N-ACETYLGALACTOSAMINYL 1-PHOSPHATE TRANSFERASE-RELATED"/>
    <property type="match status" value="1"/>
</dbReference>
<keyword evidence="3" id="KW-0808">Transferase</keyword>
<evidence type="ECO:0000313" key="11">
    <source>
        <dbReference type="Proteomes" id="UP000825799"/>
    </source>
</evidence>
<keyword evidence="5 8" id="KW-1133">Transmembrane helix</keyword>
<evidence type="ECO:0000256" key="3">
    <source>
        <dbReference type="ARBA" id="ARBA00022679"/>
    </source>
</evidence>
<evidence type="ECO:0000259" key="9">
    <source>
        <dbReference type="Pfam" id="PF02397"/>
    </source>
</evidence>
<keyword evidence="7" id="KW-0270">Exopolysaccharide synthesis</keyword>
<dbReference type="InterPro" id="IPR017475">
    <property type="entry name" value="EPS_sugar_tfrase"/>
</dbReference>
<sequence>MDSLFQSETGADLAPQHARFSGAAHPVAFVTTDHEVKKHLVSRHSGLAVRWDVTEMENSLGRRLNLAAKRAMDIVGALVGLVLLGPLMIIVALAIKATSPGPVLFKQKREGINGRIFEAYKFRSMGAEIGDATGVSQTLSNDPRVTSVGRFIRKTSIDELPQLFNVLRGDMSLVGPRPHVPGMMAAGRLYKELVPYYDRRLQMLPGITGWAQVNGLRGSTRDPHKARERVDHDLAYIQNFSVWLDVKIIALTIVREFVTGNGD</sequence>
<dbReference type="NCBIfam" id="TIGR03025">
    <property type="entry name" value="EPS_sugtrans"/>
    <property type="match status" value="1"/>
</dbReference>